<evidence type="ECO:0000313" key="2">
    <source>
        <dbReference type="EMBL" id="KAK4121449.1"/>
    </source>
</evidence>
<dbReference type="Proteomes" id="UP001302602">
    <property type="component" value="Unassembled WGS sequence"/>
</dbReference>
<proteinExistence type="predicted"/>
<comment type="caution">
    <text evidence="2">The sequence shown here is derived from an EMBL/GenBank/DDBJ whole genome shotgun (WGS) entry which is preliminary data.</text>
</comment>
<protein>
    <recommendedName>
        <fullName evidence="1">Aminoglycoside phosphotransferase domain-containing protein</fullName>
    </recommendedName>
</protein>
<reference evidence="2" key="1">
    <citation type="journal article" date="2023" name="Mol. Phylogenet. Evol.">
        <title>Genome-scale phylogeny and comparative genomics of the fungal order Sordariales.</title>
        <authorList>
            <person name="Hensen N."/>
            <person name="Bonometti L."/>
            <person name="Westerberg I."/>
            <person name="Brannstrom I.O."/>
            <person name="Guillou S."/>
            <person name="Cros-Aarteil S."/>
            <person name="Calhoun S."/>
            <person name="Haridas S."/>
            <person name="Kuo A."/>
            <person name="Mondo S."/>
            <person name="Pangilinan J."/>
            <person name="Riley R."/>
            <person name="LaButti K."/>
            <person name="Andreopoulos B."/>
            <person name="Lipzen A."/>
            <person name="Chen C."/>
            <person name="Yan M."/>
            <person name="Daum C."/>
            <person name="Ng V."/>
            <person name="Clum A."/>
            <person name="Steindorff A."/>
            <person name="Ohm R.A."/>
            <person name="Martin F."/>
            <person name="Silar P."/>
            <person name="Natvig D.O."/>
            <person name="Lalanne C."/>
            <person name="Gautier V."/>
            <person name="Ament-Velasquez S.L."/>
            <person name="Kruys A."/>
            <person name="Hutchinson M.I."/>
            <person name="Powell A.J."/>
            <person name="Barry K."/>
            <person name="Miller A.N."/>
            <person name="Grigoriev I.V."/>
            <person name="Debuchy R."/>
            <person name="Gladieux P."/>
            <person name="Hiltunen Thoren M."/>
            <person name="Johannesson H."/>
        </authorList>
    </citation>
    <scope>NUCLEOTIDE SEQUENCE</scope>
    <source>
        <strain evidence="2">CBS 731.68</strain>
    </source>
</reference>
<dbReference type="InterPro" id="IPR002575">
    <property type="entry name" value="Aminoglycoside_PTrfase"/>
</dbReference>
<evidence type="ECO:0000259" key="1">
    <source>
        <dbReference type="Pfam" id="PF01636"/>
    </source>
</evidence>
<dbReference type="Pfam" id="PF01636">
    <property type="entry name" value="APH"/>
    <property type="match status" value="1"/>
</dbReference>
<organism evidence="2 3">
    <name type="scientific">Parathielavia appendiculata</name>
    <dbReference type="NCBI Taxonomy" id="2587402"/>
    <lineage>
        <taxon>Eukaryota</taxon>
        <taxon>Fungi</taxon>
        <taxon>Dikarya</taxon>
        <taxon>Ascomycota</taxon>
        <taxon>Pezizomycotina</taxon>
        <taxon>Sordariomycetes</taxon>
        <taxon>Sordariomycetidae</taxon>
        <taxon>Sordariales</taxon>
        <taxon>Chaetomiaceae</taxon>
        <taxon>Parathielavia</taxon>
    </lineage>
</organism>
<accession>A0AAN6Z2C1</accession>
<dbReference type="SUPFAM" id="SSF56112">
    <property type="entry name" value="Protein kinase-like (PK-like)"/>
    <property type="match status" value="1"/>
</dbReference>
<dbReference type="RefSeq" id="XP_062645220.1">
    <property type="nucleotide sequence ID" value="XM_062795707.1"/>
</dbReference>
<gene>
    <name evidence="2" type="ORF">N657DRAFT_673734</name>
</gene>
<keyword evidence="3" id="KW-1185">Reference proteome</keyword>
<feature type="domain" description="Aminoglycoside phosphotransferase" evidence="1">
    <location>
        <begin position="37"/>
        <end position="85"/>
    </location>
</feature>
<dbReference type="InterPro" id="IPR011009">
    <property type="entry name" value="Kinase-like_dom_sf"/>
</dbReference>
<name>A0AAN6Z2C1_9PEZI</name>
<dbReference type="AlphaFoldDB" id="A0AAN6Z2C1"/>
<dbReference type="Gene3D" id="1.10.510.10">
    <property type="entry name" value="Transferase(Phosphotransferase) domain 1"/>
    <property type="match status" value="1"/>
</dbReference>
<sequence length="380" mass="42832">MWTEIQMLAKFPPHPISCFSICLSSTSNTPQSSRPRFKLKWLKQLMRTVDDLNLKHGIIHQDIADRNLIVDPDTGSIALIDFNLAYQARLTKQGPRDREGKWAERDDVKGVLVFLYEYITQDPTLAGGLYTLNEVNETKSMDPAKWAKHPSVELDKKVADFYSELMAWVRHRAGKQLTRYTEAPDHFEWPSAQEVEKKQGRCILYSVAERRRAGLPHLSWRRPPSSMLDPTRRLLATGRYADEEEAAQNAIAKPVAAASKNFVQQPPFGRLSPDTAPIIPPATDMELRMPSLKRPLPRLEPVPGSKPVPRLKLKPAPRMGLVLGLRQKRKREGDDDAGMVVAPDKAVKNKKRLGRSAKARSRGVMESSCGLLNSLLTDSF</sequence>
<dbReference type="EMBL" id="MU853234">
    <property type="protein sequence ID" value="KAK4121449.1"/>
    <property type="molecule type" value="Genomic_DNA"/>
</dbReference>
<evidence type="ECO:0000313" key="3">
    <source>
        <dbReference type="Proteomes" id="UP001302602"/>
    </source>
</evidence>
<reference evidence="2" key="2">
    <citation type="submission" date="2023-05" db="EMBL/GenBank/DDBJ databases">
        <authorList>
            <consortium name="Lawrence Berkeley National Laboratory"/>
            <person name="Steindorff A."/>
            <person name="Hensen N."/>
            <person name="Bonometti L."/>
            <person name="Westerberg I."/>
            <person name="Brannstrom I.O."/>
            <person name="Guillou S."/>
            <person name="Cros-Aarteil S."/>
            <person name="Calhoun S."/>
            <person name="Haridas S."/>
            <person name="Kuo A."/>
            <person name="Mondo S."/>
            <person name="Pangilinan J."/>
            <person name="Riley R."/>
            <person name="Labutti K."/>
            <person name="Andreopoulos B."/>
            <person name="Lipzen A."/>
            <person name="Chen C."/>
            <person name="Yanf M."/>
            <person name="Daum C."/>
            <person name="Ng V."/>
            <person name="Clum A."/>
            <person name="Ohm R."/>
            <person name="Martin F."/>
            <person name="Silar P."/>
            <person name="Natvig D."/>
            <person name="Lalanne C."/>
            <person name="Gautier V."/>
            <person name="Ament-Velasquez S.L."/>
            <person name="Kruys A."/>
            <person name="Hutchinson M.I."/>
            <person name="Powell A.J."/>
            <person name="Barry K."/>
            <person name="Miller A.N."/>
            <person name="Grigoriev I.V."/>
            <person name="Debuchy R."/>
            <person name="Gladieux P."/>
            <person name="Thoren M.H."/>
            <person name="Johannesson H."/>
        </authorList>
    </citation>
    <scope>NUCLEOTIDE SEQUENCE</scope>
    <source>
        <strain evidence="2">CBS 731.68</strain>
    </source>
</reference>
<dbReference type="GeneID" id="87832475"/>